<gene>
    <name evidence="2" type="ORF">Bccel_0414</name>
</gene>
<dbReference type="InterPro" id="IPR052564">
    <property type="entry name" value="N-acetyltrans/Recomb-assoc"/>
</dbReference>
<dbReference type="PANTHER" id="PTHR43451">
    <property type="entry name" value="ACETYLTRANSFERASE (GNAT) FAMILY PROTEIN"/>
    <property type="match status" value="1"/>
</dbReference>
<dbReference type="SUPFAM" id="SSF55729">
    <property type="entry name" value="Acyl-CoA N-acyltransferases (Nat)"/>
    <property type="match status" value="2"/>
</dbReference>
<dbReference type="EMBL" id="LGTC01000001">
    <property type="protein sequence ID" value="KNY25157.1"/>
    <property type="molecule type" value="Genomic_DNA"/>
</dbReference>
<evidence type="ECO:0000259" key="1">
    <source>
        <dbReference type="PROSITE" id="PS51186"/>
    </source>
</evidence>
<feature type="domain" description="N-acetyltransferase" evidence="1">
    <location>
        <begin position="164"/>
        <end position="309"/>
    </location>
</feature>
<dbReference type="GO" id="GO:0016747">
    <property type="term" value="F:acyltransferase activity, transferring groups other than amino-acyl groups"/>
    <property type="evidence" value="ECO:0007669"/>
    <property type="project" value="InterPro"/>
</dbReference>
<dbReference type="STRING" id="398512.Bccel_0414"/>
<reference evidence="3" key="1">
    <citation type="submission" date="2015-07" db="EMBL/GenBank/DDBJ databases">
        <title>Near-Complete Genome Sequence of the Cellulolytic Bacterium Bacteroides (Pseudobacteroides) cellulosolvens ATCC 35603.</title>
        <authorList>
            <person name="Dassa B."/>
            <person name="Utturkar S.M."/>
            <person name="Klingeman D.M."/>
            <person name="Hurt R.A."/>
            <person name="Keller M."/>
            <person name="Xu J."/>
            <person name="Reddy Y.H.K."/>
            <person name="Borovok I."/>
            <person name="Grinberg I.R."/>
            <person name="Lamed R."/>
            <person name="Zhivin O."/>
            <person name="Bayer E.A."/>
            <person name="Brown S.D."/>
        </authorList>
    </citation>
    <scope>NUCLEOTIDE SEQUENCE [LARGE SCALE GENOMIC DNA]</scope>
    <source>
        <strain evidence="3">DSM 2933</strain>
    </source>
</reference>
<comment type="caution">
    <text evidence="2">The sequence shown here is derived from an EMBL/GenBank/DDBJ whole genome shotgun (WGS) entry which is preliminary data.</text>
</comment>
<feature type="domain" description="N-acetyltransferase" evidence="1">
    <location>
        <begin position="1"/>
        <end position="154"/>
    </location>
</feature>
<sequence>MDIRVLGKNDLPLASSLVWNVFSDFVAPGYAEEGIETFKKFIQPEELEKSINSGRFFMLGGFEEGILAGVLAMRDNNHVSLFFVDKAFHCQGIGRKLFNDAVRICIKKDPELNEISVNSSPYAVSIYGKLGFHKEGEENIQNGITYIPMKMEIQKNDKKNVSSEEVRHIKKNELRDLLLLYKDLNKDDRELKIDESLMNLWDEILKDPSQNYLVFYLGDVLVASCVLVIVKNLTRGARPYGLIENVVTHRDCRRKGYGTRLIKRAIDMAKEKGCYKVMLMSGRGEDTLKFYEHIGFERGKKTGFIIRFD</sequence>
<organism evidence="2 3">
    <name type="scientific">Pseudobacteroides cellulosolvens ATCC 35603 = DSM 2933</name>
    <dbReference type="NCBI Taxonomy" id="398512"/>
    <lineage>
        <taxon>Bacteria</taxon>
        <taxon>Bacillati</taxon>
        <taxon>Bacillota</taxon>
        <taxon>Clostridia</taxon>
        <taxon>Eubacteriales</taxon>
        <taxon>Oscillospiraceae</taxon>
        <taxon>Pseudobacteroides</taxon>
    </lineage>
</organism>
<keyword evidence="3" id="KW-1185">Reference proteome</keyword>
<proteinExistence type="predicted"/>
<dbReference type="Pfam" id="PF13673">
    <property type="entry name" value="Acetyltransf_10"/>
    <property type="match status" value="1"/>
</dbReference>
<dbReference type="CDD" id="cd04301">
    <property type="entry name" value="NAT_SF"/>
    <property type="match status" value="2"/>
</dbReference>
<keyword evidence="2" id="KW-0808">Transferase</keyword>
<dbReference type="RefSeq" id="WP_242853230.1">
    <property type="nucleotide sequence ID" value="NZ_KN050763.1"/>
</dbReference>
<evidence type="ECO:0000313" key="2">
    <source>
        <dbReference type="EMBL" id="KNY25157.1"/>
    </source>
</evidence>
<dbReference type="Gene3D" id="3.40.630.30">
    <property type="match status" value="2"/>
</dbReference>
<name>A0A0L6JI56_9FIRM</name>
<dbReference type="PROSITE" id="PS51186">
    <property type="entry name" value="GNAT"/>
    <property type="match status" value="2"/>
</dbReference>
<protein>
    <submittedName>
        <fullName evidence="2">GCN5-related N-acetyltransferase</fullName>
    </submittedName>
</protein>
<accession>A0A0L6JI56</accession>
<dbReference type="InterPro" id="IPR016181">
    <property type="entry name" value="Acyl_CoA_acyltransferase"/>
</dbReference>
<dbReference type="Proteomes" id="UP000036923">
    <property type="component" value="Unassembled WGS sequence"/>
</dbReference>
<evidence type="ECO:0000313" key="3">
    <source>
        <dbReference type="Proteomes" id="UP000036923"/>
    </source>
</evidence>
<dbReference type="AlphaFoldDB" id="A0A0L6JI56"/>
<dbReference type="Pfam" id="PF00583">
    <property type="entry name" value="Acetyltransf_1"/>
    <property type="match status" value="1"/>
</dbReference>
<dbReference type="InterPro" id="IPR000182">
    <property type="entry name" value="GNAT_dom"/>
</dbReference>
<dbReference type="PANTHER" id="PTHR43451:SF1">
    <property type="entry name" value="ACETYLTRANSFERASE"/>
    <property type="match status" value="1"/>
</dbReference>
<dbReference type="eggNOG" id="COG0456">
    <property type="taxonomic scope" value="Bacteria"/>
</dbReference>